<evidence type="ECO:0000256" key="2">
    <source>
        <dbReference type="SAM" id="MobiDB-lite"/>
    </source>
</evidence>
<evidence type="ECO:0000256" key="1">
    <source>
        <dbReference type="ARBA" id="ARBA00023450"/>
    </source>
</evidence>
<dbReference type="InterPro" id="IPR003615">
    <property type="entry name" value="HNH_nuc"/>
</dbReference>
<gene>
    <name evidence="4" type="ORF">BJZ21_002157</name>
</gene>
<dbReference type="InterPro" id="IPR003870">
    <property type="entry name" value="DUF222"/>
</dbReference>
<dbReference type="Pfam" id="PF01844">
    <property type="entry name" value="HNH"/>
    <property type="match status" value="1"/>
</dbReference>
<dbReference type="InterPro" id="IPR002711">
    <property type="entry name" value="HNH"/>
</dbReference>
<dbReference type="SMART" id="SM00507">
    <property type="entry name" value="HNHc"/>
    <property type="match status" value="1"/>
</dbReference>
<dbReference type="RefSeq" id="WP_179663751.1">
    <property type="nucleotide sequence ID" value="NZ_JACCBG010000001.1"/>
</dbReference>
<feature type="domain" description="HNH nuclease" evidence="3">
    <location>
        <begin position="353"/>
        <end position="405"/>
    </location>
</feature>
<dbReference type="Pfam" id="PF02720">
    <property type="entry name" value="DUF222"/>
    <property type="match status" value="1"/>
</dbReference>
<dbReference type="GO" id="GO:0003676">
    <property type="term" value="F:nucleic acid binding"/>
    <property type="evidence" value="ECO:0007669"/>
    <property type="project" value="InterPro"/>
</dbReference>
<organism evidence="4 5">
    <name type="scientific">Nocardioides panaciterrulae</name>
    <dbReference type="NCBI Taxonomy" id="661492"/>
    <lineage>
        <taxon>Bacteria</taxon>
        <taxon>Bacillati</taxon>
        <taxon>Actinomycetota</taxon>
        <taxon>Actinomycetes</taxon>
        <taxon>Propionibacteriales</taxon>
        <taxon>Nocardioidaceae</taxon>
        <taxon>Nocardioides</taxon>
    </lineage>
</organism>
<keyword evidence="5" id="KW-1185">Reference proteome</keyword>
<sequence length="445" mass="48003">MEQPPTLAPTSPAGVVAAANALVGDVDGVLWAARSGEELVAANEQIEVLRSHLAAVQASVVAEVEARGVAKRELAWGSTGDWFTHTAGRHRRSGRRVVRQAPVLVGERTATHVALTRGEVSPEQAAVIVDAVDALPHDEALRCRAEQVLLAEATRLDATALAVVGKKIAAVVDPDGEERRQQQKLDREERAAHLHRFLSITDDGAGGAWLKGRGTVEDAAILKAALLPLTKPAPALDPDHPDEQVQTDPRDHGTRMWDALVQVAQHALGTDLPPECHGARPRLAVTTDLDSLRTQLRSRSPGGTDGGVTEDGGHLSPAAVRRLACDADVIPVVLGTLGQVLDVGRANRLVTAALWTALVCRDAHCAFPGCTRPPVMCQAHHIHHWADGGPTSLPNLVLLCGHHHRVLHHTPWQVRLDPTDGRPEFRPPPRHGVEQAWIRWRPRRE</sequence>
<comment type="similarity">
    <text evidence="1">Belongs to the Rv1128c/1148c/1588c/1702c/1945/3466 family.</text>
</comment>
<comment type="caution">
    <text evidence="4">The sequence shown here is derived from an EMBL/GenBank/DDBJ whole genome shotgun (WGS) entry which is preliminary data.</text>
</comment>
<dbReference type="CDD" id="cd00085">
    <property type="entry name" value="HNHc"/>
    <property type="match status" value="1"/>
</dbReference>
<protein>
    <recommendedName>
        <fullName evidence="3">HNH nuclease domain-containing protein</fullName>
    </recommendedName>
</protein>
<proteinExistence type="inferred from homology"/>
<dbReference type="Gene3D" id="1.10.30.50">
    <property type="match status" value="1"/>
</dbReference>
<accession>A0A7Y9E6M3</accession>
<evidence type="ECO:0000259" key="3">
    <source>
        <dbReference type="SMART" id="SM00507"/>
    </source>
</evidence>
<dbReference type="GO" id="GO:0004519">
    <property type="term" value="F:endonuclease activity"/>
    <property type="evidence" value="ECO:0007669"/>
    <property type="project" value="InterPro"/>
</dbReference>
<dbReference type="AlphaFoldDB" id="A0A7Y9E6M3"/>
<evidence type="ECO:0000313" key="4">
    <source>
        <dbReference type="EMBL" id="NYD42074.1"/>
    </source>
</evidence>
<reference evidence="4 5" key="1">
    <citation type="submission" date="2020-07" db="EMBL/GenBank/DDBJ databases">
        <title>Sequencing the genomes of 1000 actinobacteria strains.</title>
        <authorList>
            <person name="Klenk H.-P."/>
        </authorList>
    </citation>
    <scope>NUCLEOTIDE SEQUENCE [LARGE SCALE GENOMIC DNA]</scope>
    <source>
        <strain evidence="4 5">DSM 21350</strain>
    </source>
</reference>
<dbReference type="EMBL" id="JACCBG010000001">
    <property type="protein sequence ID" value="NYD42074.1"/>
    <property type="molecule type" value="Genomic_DNA"/>
</dbReference>
<name>A0A7Y9E6M3_9ACTN</name>
<feature type="region of interest" description="Disordered" evidence="2">
    <location>
        <begin position="294"/>
        <end position="313"/>
    </location>
</feature>
<evidence type="ECO:0000313" key="5">
    <source>
        <dbReference type="Proteomes" id="UP000535511"/>
    </source>
</evidence>
<dbReference type="Proteomes" id="UP000535511">
    <property type="component" value="Unassembled WGS sequence"/>
</dbReference>
<dbReference type="GO" id="GO:0008270">
    <property type="term" value="F:zinc ion binding"/>
    <property type="evidence" value="ECO:0007669"/>
    <property type="project" value="InterPro"/>
</dbReference>